<comment type="subcellular location">
    <subcellularLocation>
        <location evidence="1">Membrane</location>
        <topology evidence="1">Multi-pass membrane protein</topology>
    </subcellularLocation>
</comment>
<protein>
    <submittedName>
        <fullName evidence="8">AEC family transporter</fullName>
    </submittedName>
</protein>
<feature type="transmembrane region" description="Helical" evidence="7">
    <location>
        <begin position="166"/>
        <end position="186"/>
    </location>
</feature>
<evidence type="ECO:0000313" key="9">
    <source>
        <dbReference type="Proteomes" id="UP001165395"/>
    </source>
</evidence>
<keyword evidence="3" id="KW-1003">Cell membrane</keyword>
<dbReference type="Proteomes" id="UP001165395">
    <property type="component" value="Unassembled WGS sequence"/>
</dbReference>
<evidence type="ECO:0000256" key="3">
    <source>
        <dbReference type="ARBA" id="ARBA00022475"/>
    </source>
</evidence>
<feature type="transmembrane region" description="Helical" evidence="7">
    <location>
        <begin position="95"/>
        <end position="118"/>
    </location>
</feature>
<dbReference type="EMBL" id="JAJBZT010000001">
    <property type="protein sequence ID" value="MCB6182098.1"/>
    <property type="molecule type" value="Genomic_DNA"/>
</dbReference>
<dbReference type="RefSeq" id="WP_227177534.1">
    <property type="nucleotide sequence ID" value="NZ_JAJBZT010000001.1"/>
</dbReference>
<reference evidence="8" key="1">
    <citation type="submission" date="2021-10" db="EMBL/GenBank/DDBJ databases">
        <title>The complete genome sequence of Leeia sp. TBRC 13508.</title>
        <authorList>
            <person name="Charoenyingcharoen P."/>
            <person name="Yukphan P."/>
        </authorList>
    </citation>
    <scope>NUCLEOTIDE SEQUENCE</scope>
    <source>
        <strain evidence="8">TBRC 13508</strain>
    </source>
</reference>
<dbReference type="PANTHER" id="PTHR36838">
    <property type="entry name" value="AUXIN EFFLUX CARRIER FAMILY PROTEIN"/>
    <property type="match status" value="1"/>
</dbReference>
<keyword evidence="5 7" id="KW-1133">Transmembrane helix</keyword>
<evidence type="ECO:0000256" key="2">
    <source>
        <dbReference type="ARBA" id="ARBA00022448"/>
    </source>
</evidence>
<keyword evidence="2" id="KW-0813">Transport</keyword>
<gene>
    <name evidence="8" type="ORF">LIN78_00815</name>
</gene>
<proteinExistence type="predicted"/>
<evidence type="ECO:0000256" key="5">
    <source>
        <dbReference type="ARBA" id="ARBA00022989"/>
    </source>
</evidence>
<feature type="transmembrane region" description="Helical" evidence="7">
    <location>
        <begin position="63"/>
        <end position="83"/>
    </location>
</feature>
<feature type="transmembrane region" description="Helical" evidence="7">
    <location>
        <begin position="192"/>
        <end position="215"/>
    </location>
</feature>
<sequence length="309" mass="32891">MLLLINTLLPIFALLLIGYACRRFGCLGENASVELNRLVVWLALPALLLKVTATTPLSEIGNVGFLAALTISSGVVFIATLVYRLKKNKQLADASIDGLCASYANTGFIGIPLCMHIYGDTGVLAAILATLVVACVLFAIGIICIEVGTQTHTHWFASFKNVSQSLLKNPLVVSPFVGMFLSGFHITLPEPAMTLITLLGQAATPCALVSLGAFLAHKQRGNSRDAYLLVSAKLIIQPLITGVLVYHVFHLPPVWANSAILLSALPTGTGPFMLASHYVRDATTVSSTILQTTVGSIVSVSMCLLLFNR</sequence>
<feature type="transmembrane region" description="Helical" evidence="7">
    <location>
        <begin position="227"/>
        <end position="249"/>
    </location>
</feature>
<evidence type="ECO:0000256" key="6">
    <source>
        <dbReference type="ARBA" id="ARBA00023136"/>
    </source>
</evidence>
<keyword evidence="6 7" id="KW-0472">Membrane</keyword>
<name>A0ABS8D2A0_9NEIS</name>
<evidence type="ECO:0000313" key="8">
    <source>
        <dbReference type="EMBL" id="MCB6182098.1"/>
    </source>
</evidence>
<evidence type="ECO:0000256" key="1">
    <source>
        <dbReference type="ARBA" id="ARBA00004141"/>
    </source>
</evidence>
<dbReference type="PANTHER" id="PTHR36838:SF3">
    <property type="entry name" value="TRANSPORTER AUXIN EFFLUX CARRIER EC FAMILY"/>
    <property type="match status" value="1"/>
</dbReference>
<organism evidence="8 9">
    <name type="scientific">Leeia speluncae</name>
    <dbReference type="NCBI Taxonomy" id="2884804"/>
    <lineage>
        <taxon>Bacteria</taxon>
        <taxon>Pseudomonadati</taxon>
        <taxon>Pseudomonadota</taxon>
        <taxon>Betaproteobacteria</taxon>
        <taxon>Neisseriales</taxon>
        <taxon>Leeiaceae</taxon>
        <taxon>Leeia</taxon>
    </lineage>
</organism>
<keyword evidence="4 7" id="KW-0812">Transmembrane</keyword>
<feature type="transmembrane region" description="Helical" evidence="7">
    <location>
        <begin position="124"/>
        <end position="145"/>
    </location>
</feature>
<dbReference type="Pfam" id="PF03547">
    <property type="entry name" value="Mem_trans"/>
    <property type="match status" value="1"/>
</dbReference>
<comment type="caution">
    <text evidence="8">The sequence shown here is derived from an EMBL/GenBank/DDBJ whole genome shotgun (WGS) entry which is preliminary data.</text>
</comment>
<accession>A0ABS8D2A0</accession>
<keyword evidence="9" id="KW-1185">Reference proteome</keyword>
<dbReference type="InterPro" id="IPR004776">
    <property type="entry name" value="Mem_transp_PIN-like"/>
</dbReference>
<feature type="transmembrane region" description="Helical" evidence="7">
    <location>
        <begin position="288"/>
        <end position="307"/>
    </location>
</feature>
<evidence type="ECO:0000256" key="7">
    <source>
        <dbReference type="SAM" id="Phobius"/>
    </source>
</evidence>
<evidence type="ECO:0000256" key="4">
    <source>
        <dbReference type="ARBA" id="ARBA00022692"/>
    </source>
</evidence>